<sequence>MAIDEKLWGLRPAGFHLANMVLHWLNCLFLFLLLRRLHFSSLSSALTSLLWMCLPVNSEVVTWISGRPYCLATCFLLLGTLFAERYLSRPAVKYLVGYCVAASCALLSHEVAVLIVAFTLLLIITKCKGKSRAAMTLYGLSVTTILLYFGLRRAAGATGVTTNGTMTSFGLFFWKYLGWMVLPIHMSMERSTDTPPPGWSRNALAAWLCLALACAVLMIVCRKIPRLRIGFAWMGLGLLPFCGIVFIYQGMAERYTYVASMGLALIIVVIGVESRVRWRPFVLGLIAVWGLWGIYRLETRIADWSDAARLYRHSLEATPRSAKLHYDLGAILEERKDFARASCEYKKAVGLEPSYEPALAGLGNVDLNLGRANEASRIFQKALQLKPDDVKTITNYGTALQALGKIDAAKTQYKRAITLAPHSDDAYCDLGVLLFRTGDTDNAVRQFLNAAEMNPDDPIPLFNLAAIYQKSGRPDLAMKLYTRVLQLNPGDADASSALQSLIRHN</sequence>
<dbReference type="InterPro" id="IPR052346">
    <property type="entry name" value="O-mannosyl-transferase_TMTC"/>
</dbReference>
<keyword evidence="4" id="KW-0472">Membrane</keyword>
<protein>
    <submittedName>
        <fullName evidence="5">Tetratricopeptide repeat protein</fullName>
    </submittedName>
</protein>
<feature type="transmembrane region" description="Helical" evidence="4">
    <location>
        <begin position="203"/>
        <end position="225"/>
    </location>
</feature>
<evidence type="ECO:0000256" key="4">
    <source>
        <dbReference type="SAM" id="Phobius"/>
    </source>
</evidence>
<feature type="transmembrane region" description="Helical" evidence="4">
    <location>
        <begin position="135"/>
        <end position="151"/>
    </location>
</feature>
<dbReference type="Proteomes" id="UP000515312">
    <property type="component" value="Chromosome"/>
</dbReference>
<feature type="repeat" description="TPR" evidence="3">
    <location>
        <begin position="390"/>
        <end position="423"/>
    </location>
</feature>
<dbReference type="EMBL" id="CP060394">
    <property type="protein sequence ID" value="QNI31701.1"/>
    <property type="molecule type" value="Genomic_DNA"/>
</dbReference>
<evidence type="ECO:0000256" key="2">
    <source>
        <dbReference type="ARBA" id="ARBA00022803"/>
    </source>
</evidence>
<dbReference type="Pfam" id="PF00515">
    <property type="entry name" value="TPR_1"/>
    <property type="match status" value="1"/>
</dbReference>
<keyword evidence="6" id="KW-1185">Reference proteome</keyword>
<evidence type="ECO:0000313" key="5">
    <source>
        <dbReference type="EMBL" id="QNI31701.1"/>
    </source>
</evidence>
<gene>
    <name evidence="5" type="ORF">H7849_22025</name>
</gene>
<dbReference type="InterPro" id="IPR019734">
    <property type="entry name" value="TPR_rpt"/>
</dbReference>
<keyword evidence="2 3" id="KW-0802">TPR repeat</keyword>
<dbReference type="PROSITE" id="PS50005">
    <property type="entry name" value="TPR"/>
    <property type="match status" value="5"/>
</dbReference>
<feature type="transmembrane region" description="Helical" evidence="4">
    <location>
        <begin position="69"/>
        <end position="88"/>
    </location>
</feature>
<feature type="transmembrane region" description="Helical" evidence="4">
    <location>
        <begin position="12"/>
        <end position="33"/>
    </location>
</feature>
<evidence type="ECO:0000256" key="1">
    <source>
        <dbReference type="ARBA" id="ARBA00022737"/>
    </source>
</evidence>
<feature type="transmembrane region" description="Helical" evidence="4">
    <location>
        <begin position="94"/>
        <end position="123"/>
    </location>
</feature>
<accession>A0A7G8BGN1</accession>
<keyword evidence="1" id="KW-0677">Repeat</keyword>
<dbReference type="AlphaFoldDB" id="A0A7G8BGN1"/>
<feature type="repeat" description="TPR" evidence="3">
    <location>
        <begin position="322"/>
        <end position="355"/>
    </location>
</feature>
<feature type="transmembrane region" description="Helical" evidence="4">
    <location>
        <begin position="163"/>
        <end position="182"/>
    </location>
</feature>
<feature type="transmembrane region" description="Helical" evidence="4">
    <location>
        <begin position="231"/>
        <end position="248"/>
    </location>
</feature>
<name>A0A7G8BGN1_9BACT</name>
<proteinExistence type="predicted"/>
<dbReference type="SUPFAM" id="SSF48452">
    <property type="entry name" value="TPR-like"/>
    <property type="match status" value="1"/>
</dbReference>
<feature type="repeat" description="TPR" evidence="3">
    <location>
        <begin position="356"/>
        <end position="389"/>
    </location>
</feature>
<dbReference type="Gene3D" id="1.25.40.10">
    <property type="entry name" value="Tetratricopeptide repeat domain"/>
    <property type="match status" value="1"/>
</dbReference>
<reference evidence="5 6" key="1">
    <citation type="submission" date="2020-08" db="EMBL/GenBank/DDBJ databases">
        <title>Edaphobacter telluris sp. nov. and Acidobacterium dinghuensis sp. nov., two acidobacteria isolated from forest soil.</title>
        <authorList>
            <person name="Fu J."/>
            <person name="Qiu L."/>
        </authorList>
    </citation>
    <scope>NUCLEOTIDE SEQUENCE [LARGE SCALE GENOMIC DNA]</scope>
    <source>
        <strain evidence="5">4Y35</strain>
    </source>
</reference>
<dbReference type="PANTHER" id="PTHR44227">
    <property type="match status" value="1"/>
</dbReference>
<evidence type="ECO:0000313" key="6">
    <source>
        <dbReference type="Proteomes" id="UP000515312"/>
    </source>
</evidence>
<feature type="repeat" description="TPR" evidence="3">
    <location>
        <begin position="458"/>
        <end position="491"/>
    </location>
</feature>
<evidence type="ECO:0000256" key="3">
    <source>
        <dbReference type="PROSITE-ProRule" id="PRU00339"/>
    </source>
</evidence>
<feature type="transmembrane region" description="Helical" evidence="4">
    <location>
        <begin position="278"/>
        <end position="295"/>
    </location>
</feature>
<organism evidence="5 6">
    <name type="scientific">Alloacidobacterium dinghuense</name>
    <dbReference type="NCBI Taxonomy" id="2763107"/>
    <lineage>
        <taxon>Bacteria</taxon>
        <taxon>Pseudomonadati</taxon>
        <taxon>Acidobacteriota</taxon>
        <taxon>Terriglobia</taxon>
        <taxon>Terriglobales</taxon>
        <taxon>Acidobacteriaceae</taxon>
        <taxon>Alloacidobacterium</taxon>
    </lineage>
</organism>
<feature type="transmembrane region" description="Helical" evidence="4">
    <location>
        <begin position="255"/>
        <end position="272"/>
    </location>
</feature>
<dbReference type="KEGG" id="adin:H7849_22025"/>
<dbReference type="Pfam" id="PF13181">
    <property type="entry name" value="TPR_8"/>
    <property type="match status" value="1"/>
</dbReference>
<feature type="repeat" description="TPR" evidence="3">
    <location>
        <begin position="424"/>
        <end position="457"/>
    </location>
</feature>
<dbReference type="InterPro" id="IPR011990">
    <property type="entry name" value="TPR-like_helical_dom_sf"/>
</dbReference>
<dbReference type="PANTHER" id="PTHR44227:SF3">
    <property type="entry name" value="PROTEIN O-MANNOSYL-TRANSFERASE TMTC4"/>
    <property type="match status" value="1"/>
</dbReference>
<dbReference type="Pfam" id="PF13432">
    <property type="entry name" value="TPR_16"/>
    <property type="match status" value="2"/>
</dbReference>
<keyword evidence="4" id="KW-0812">Transmembrane</keyword>
<dbReference type="SMART" id="SM00028">
    <property type="entry name" value="TPR"/>
    <property type="match status" value="5"/>
</dbReference>
<keyword evidence="4" id="KW-1133">Transmembrane helix</keyword>